<gene>
    <name evidence="3" type="ORF">HH303_06760</name>
</gene>
<dbReference type="SUPFAM" id="SSF51735">
    <property type="entry name" value="NAD(P)-binding Rossmann-fold domains"/>
    <property type="match status" value="1"/>
</dbReference>
<keyword evidence="2" id="KW-0560">Oxidoreductase</keyword>
<dbReference type="Proteomes" id="UP000539372">
    <property type="component" value="Unassembled WGS sequence"/>
</dbReference>
<dbReference type="PANTHER" id="PTHR24321:SF8">
    <property type="entry name" value="ESTRADIOL 17-BETA-DEHYDROGENASE 8-RELATED"/>
    <property type="match status" value="1"/>
</dbReference>
<proteinExistence type="inferred from homology"/>
<dbReference type="PROSITE" id="PS00061">
    <property type="entry name" value="ADH_SHORT"/>
    <property type="match status" value="1"/>
</dbReference>
<dbReference type="GO" id="GO:0016491">
    <property type="term" value="F:oxidoreductase activity"/>
    <property type="evidence" value="ECO:0007669"/>
    <property type="project" value="UniProtKB-KW"/>
</dbReference>
<organism evidence="3 4">
    <name type="scientific">Pacificispira spongiicola</name>
    <dbReference type="NCBI Taxonomy" id="2729598"/>
    <lineage>
        <taxon>Bacteria</taxon>
        <taxon>Pseudomonadati</taxon>
        <taxon>Pseudomonadota</taxon>
        <taxon>Alphaproteobacteria</taxon>
        <taxon>Rhodospirillales</taxon>
        <taxon>Rhodospirillaceae</taxon>
        <taxon>Pacificispira</taxon>
    </lineage>
</organism>
<dbReference type="InterPro" id="IPR002347">
    <property type="entry name" value="SDR_fam"/>
</dbReference>
<reference evidence="3 4" key="1">
    <citation type="submission" date="2020-04" db="EMBL/GenBank/DDBJ databases">
        <title>Rhodospirillaceae bacterium KN72 isolated from deep sea.</title>
        <authorList>
            <person name="Zhang D.-C."/>
        </authorList>
    </citation>
    <scope>NUCLEOTIDE SEQUENCE [LARGE SCALE GENOMIC DNA]</scope>
    <source>
        <strain evidence="3 4">KN72</strain>
    </source>
</reference>
<evidence type="ECO:0000313" key="4">
    <source>
        <dbReference type="Proteomes" id="UP000539372"/>
    </source>
</evidence>
<evidence type="ECO:0000256" key="1">
    <source>
        <dbReference type="ARBA" id="ARBA00006484"/>
    </source>
</evidence>
<protein>
    <submittedName>
        <fullName evidence="3">SDR family oxidoreductase</fullName>
    </submittedName>
</protein>
<comment type="similarity">
    <text evidence="1">Belongs to the short-chain dehydrogenases/reductases (SDR) family.</text>
</comment>
<accession>A0A7Y0DYY7</accession>
<dbReference type="RefSeq" id="WP_169624473.1">
    <property type="nucleotide sequence ID" value="NZ_JABBNT010000002.1"/>
</dbReference>
<sequence>MHDFTGKRAIVTAGGSGIARRIAERLHEAGASVFAGDVDQAALGTLPDGIGYAFCNVADQASTDAFFDQALTALNGVDILINAAGIKGPTGAIEDVDPAEWRACVDVNLTGAFHCMRRVLGPMKEQGSGSVINFSSTAGLFGYPNRSPYCAAKWAIIGMTKGAAAEAGPFNVRVNALCPGAVEGERMDRVIRDEAATTGKTEEQVRADYVKDTSMRCFVTADDMAETVMFLCSDAGARISGQAIPVDGHTSML</sequence>
<comment type="caution">
    <text evidence="3">The sequence shown here is derived from an EMBL/GenBank/DDBJ whole genome shotgun (WGS) entry which is preliminary data.</text>
</comment>
<dbReference type="PRINTS" id="PR00080">
    <property type="entry name" value="SDRFAMILY"/>
</dbReference>
<dbReference type="PRINTS" id="PR00081">
    <property type="entry name" value="GDHRDH"/>
</dbReference>
<dbReference type="PANTHER" id="PTHR24321">
    <property type="entry name" value="DEHYDROGENASES, SHORT CHAIN"/>
    <property type="match status" value="1"/>
</dbReference>
<evidence type="ECO:0000313" key="3">
    <source>
        <dbReference type="EMBL" id="NMM44170.1"/>
    </source>
</evidence>
<dbReference type="Gene3D" id="3.40.50.720">
    <property type="entry name" value="NAD(P)-binding Rossmann-like Domain"/>
    <property type="match status" value="1"/>
</dbReference>
<dbReference type="InterPro" id="IPR036291">
    <property type="entry name" value="NAD(P)-bd_dom_sf"/>
</dbReference>
<evidence type="ECO:0000256" key="2">
    <source>
        <dbReference type="ARBA" id="ARBA00023002"/>
    </source>
</evidence>
<dbReference type="FunFam" id="3.40.50.720:FF:000084">
    <property type="entry name" value="Short-chain dehydrogenase reductase"/>
    <property type="match status" value="1"/>
</dbReference>
<keyword evidence="4" id="KW-1185">Reference proteome</keyword>
<dbReference type="AlphaFoldDB" id="A0A7Y0DYY7"/>
<dbReference type="EMBL" id="JABBNT010000002">
    <property type="protein sequence ID" value="NMM44170.1"/>
    <property type="molecule type" value="Genomic_DNA"/>
</dbReference>
<dbReference type="Pfam" id="PF13561">
    <property type="entry name" value="adh_short_C2"/>
    <property type="match status" value="1"/>
</dbReference>
<name>A0A7Y0DYY7_9PROT</name>
<dbReference type="CDD" id="cd05233">
    <property type="entry name" value="SDR_c"/>
    <property type="match status" value="1"/>
</dbReference>
<dbReference type="InterPro" id="IPR020904">
    <property type="entry name" value="Sc_DH/Rdtase_CS"/>
</dbReference>